<dbReference type="Proteomes" id="UP001642484">
    <property type="component" value="Unassembled WGS sequence"/>
</dbReference>
<keyword evidence="3 5" id="KW-1133">Transmembrane helix</keyword>
<feature type="transmembrane region" description="Helical" evidence="5">
    <location>
        <begin position="53"/>
        <end position="73"/>
    </location>
</feature>
<dbReference type="Gene3D" id="1.10.238.10">
    <property type="entry name" value="EF-hand"/>
    <property type="match status" value="1"/>
</dbReference>
<reference evidence="7 8" key="1">
    <citation type="submission" date="2024-02" db="EMBL/GenBank/DDBJ databases">
        <authorList>
            <person name="Chen Y."/>
            <person name="Shah S."/>
            <person name="Dougan E. K."/>
            <person name="Thang M."/>
            <person name="Chan C."/>
        </authorList>
    </citation>
    <scope>NUCLEOTIDE SEQUENCE [LARGE SCALE GENOMIC DNA]</scope>
</reference>
<keyword evidence="4 5" id="KW-0472">Membrane</keyword>
<proteinExistence type="predicted"/>
<evidence type="ECO:0000256" key="1">
    <source>
        <dbReference type="ARBA" id="ARBA00004141"/>
    </source>
</evidence>
<dbReference type="EMBL" id="CAXAMN010022973">
    <property type="protein sequence ID" value="CAK9074143.1"/>
    <property type="molecule type" value="Genomic_DNA"/>
</dbReference>
<dbReference type="InterPro" id="IPR011992">
    <property type="entry name" value="EF-hand-dom_pair"/>
</dbReference>
<dbReference type="Pfam" id="PF00520">
    <property type="entry name" value="Ion_trans"/>
    <property type="match status" value="1"/>
</dbReference>
<dbReference type="SUPFAM" id="SSF81324">
    <property type="entry name" value="Voltage-gated potassium channels"/>
    <property type="match status" value="1"/>
</dbReference>
<sequence>ETSYGAQIRSFTILRILQVLRILRVARAARIINSLPELRVLVKGMAIAMRSTITILALLLIVVYIFAVVFTQLLSGSHVAPGWFDSVPQSMNFLLLQTLAGADVNVINKLLAAGWSYYCLYLCFVFMASLTLMNMLIGVLCEVVNVVAQVEEERAFHDQAHQFIETFVRTLDMDGDWMLSRDEFLEVMERDPQLMTGLNNMGIDVVAFCDNAIALFDDCERMEVSDFVELVTQFRGQKQTTVKDLVDMRKFISMQLRRVSDELSKHAQNVRMACVTENMQRTPGLLSM</sequence>
<dbReference type="PROSITE" id="PS50222">
    <property type="entry name" value="EF_HAND_2"/>
    <property type="match status" value="1"/>
</dbReference>
<evidence type="ECO:0000256" key="3">
    <source>
        <dbReference type="ARBA" id="ARBA00022989"/>
    </source>
</evidence>
<accession>A0ABP0PDM3</accession>
<keyword evidence="2 5" id="KW-0812">Transmembrane</keyword>
<organism evidence="7 8">
    <name type="scientific">Durusdinium trenchii</name>
    <dbReference type="NCBI Taxonomy" id="1381693"/>
    <lineage>
        <taxon>Eukaryota</taxon>
        <taxon>Sar</taxon>
        <taxon>Alveolata</taxon>
        <taxon>Dinophyceae</taxon>
        <taxon>Suessiales</taxon>
        <taxon>Symbiodiniaceae</taxon>
        <taxon>Durusdinium</taxon>
    </lineage>
</organism>
<comment type="caution">
    <text evidence="7">The sequence shown here is derived from an EMBL/GenBank/DDBJ whole genome shotgun (WGS) entry which is preliminary data.</text>
</comment>
<protein>
    <recommendedName>
        <fullName evidence="6">EF-hand domain-containing protein</fullName>
    </recommendedName>
</protein>
<comment type="subcellular location">
    <subcellularLocation>
        <location evidence="1">Membrane</location>
        <topology evidence="1">Multi-pass membrane protein</topology>
    </subcellularLocation>
</comment>
<dbReference type="SUPFAM" id="SSF47473">
    <property type="entry name" value="EF-hand"/>
    <property type="match status" value="1"/>
</dbReference>
<evidence type="ECO:0000256" key="4">
    <source>
        <dbReference type="ARBA" id="ARBA00023136"/>
    </source>
</evidence>
<evidence type="ECO:0000259" key="6">
    <source>
        <dbReference type="PROSITE" id="PS50222"/>
    </source>
</evidence>
<feature type="transmembrane region" description="Helical" evidence="5">
    <location>
        <begin position="118"/>
        <end position="140"/>
    </location>
</feature>
<dbReference type="InterPro" id="IPR002048">
    <property type="entry name" value="EF_hand_dom"/>
</dbReference>
<evidence type="ECO:0000313" key="8">
    <source>
        <dbReference type="Proteomes" id="UP001642484"/>
    </source>
</evidence>
<evidence type="ECO:0000313" key="7">
    <source>
        <dbReference type="EMBL" id="CAK9074143.1"/>
    </source>
</evidence>
<feature type="non-terminal residue" evidence="7">
    <location>
        <position position="1"/>
    </location>
</feature>
<evidence type="ECO:0000256" key="5">
    <source>
        <dbReference type="SAM" id="Phobius"/>
    </source>
</evidence>
<evidence type="ECO:0000256" key="2">
    <source>
        <dbReference type="ARBA" id="ARBA00022692"/>
    </source>
</evidence>
<dbReference type="Gene3D" id="1.10.287.70">
    <property type="match status" value="1"/>
</dbReference>
<dbReference type="InterPro" id="IPR005821">
    <property type="entry name" value="Ion_trans_dom"/>
</dbReference>
<gene>
    <name evidence="7" type="ORF">CCMP2556_LOCUS36538</name>
</gene>
<keyword evidence="8" id="KW-1185">Reference proteome</keyword>
<feature type="domain" description="EF-hand" evidence="6">
    <location>
        <begin position="159"/>
        <end position="194"/>
    </location>
</feature>
<name>A0ABP0PDM3_9DINO</name>